<comment type="caution">
    <text evidence="2">The sequence shown here is derived from an EMBL/GenBank/DDBJ whole genome shotgun (WGS) entry which is preliminary data.</text>
</comment>
<sequence>MSGHATTFGVRVAVLPATVPGQLADQRLRHALLATSRTAAELTAEAAVLSDRCHDVIGAPHVAAAKPKLVALRRTVHQLRDPARLLAEPPVAAALGAELAADVGEFGRKVVRYRAARAELPAVLAEADRSVNARLLEIGADPRFDQGLAHASPTLREVLRRKPGRQELIRLAVYVTRAAVKTSPFSTFTASGLGRFVPDGPALRWTTTEPSRSVVELDLSSLAPLAATLTEARVRINPSARLVADTVQFLGPPPAEELLTLPLTPPLRHCLRAAAAQPALADLTAGIPAPPEKAAGYLRALVASGLLLLRPDPDFDEHGLDVLGQLADRRPELDAVRKALHEYAGADGAERIALGPVLRERLSGFGVGGRLRDVVTEQSVVPGIVVEAGLPSWRDTLDDLAVACRLLAVFDCTLPFRLAVAAFIRERFGTRTPVPFDRFYAELVRDGHEAMRLHPAAVAFDMSGPTRTLAASPVAEVRELVGLIADMRSALPDRGRIERVLAAAPSWVRPAGSVAVYAQHDGEQLIVNAVNSGFGRGRAHVRRLLRQVTDDPLPVDTVYPGAPTSARTPGAATYAEFPQALGTSLNQRELTLPDRLDYPPAARLAVGVDGDGLPALFDNGSVVRPVHCGLSFERQLPPVMALLIEAFGENPILLRPDQPLQHDAGAGRGAGRVLHAPRLTIGRVVLRRATWVAQAGTLPYRPAGQSDADFLLAVTAWLAEHGIPPRFFVSVLRPRAIAAGALAGDRTRKPMYVDIGSPPLVRAFERLAGDPSSAAVFHEVAPEPENTIADHRGVPRVTEYVIELDCRAARDCRVEPDSQGEEK</sequence>
<protein>
    <submittedName>
        <fullName evidence="2">Lantibiotic dehydratase</fullName>
    </submittedName>
</protein>
<keyword evidence="3" id="KW-1185">Reference proteome</keyword>
<evidence type="ECO:0000313" key="3">
    <source>
        <dbReference type="Proteomes" id="UP001221328"/>
    </source>
</evidence>
<dbReference type="Pfam" id="PF04738">
    <property type="entry name" value="Lant_dehydr_N"/>
    <property type="match status" value="1"/>
</dbReference>
<organism evidence="2 3">
    <name type="scientific">Streptomyces gilvifuscus</name>
    <dbReference type="NCBI Taxonomy" id="1550617"/>
    <lineage>
        <taxon>Bacteria</taxon>
        <taxon>Bacillati</taxon>
        <taxon>Actinomycetota</taxon>
        <taxon>Actinomycetes</taxon>
        <taxon>Kitasatosporales</taxon>
        <taxon>Streptomycetaceae</taxon>
        <taxon>Streptomyces</taxon>
    </lineage>
</organism>
<dbReference type="InterPro" id="IPR006827">
    <property type="entry name" value="Lant_deHydtase_N"/>
</dbReference>
<gene>
    <name evidence="2" type="ORF">PO587_20045</name>
</gene>
<dbReference type="RefSeq" id="WP_272176100.1">
    <property type="nucleotide sequence ID" value="NZ_JAQOSK010000007.1"/>
</dbReference>
<evidence type="ECO:0000313" key="2">
    <source>
        <dbReference type="EMBL" id="MDC2956765.1"/>
    </source>
</evidence>
<accession>A0ABT5FW33</accession>
<dbReference type="EMBL" id="JAQOSK010000007">
    <property type="protein sequence ID" value="MDC2956765.1"/>
    <property type="molecule type" value="Genomic_DNA"/>
</dbReference>
<proteinExistence type="predicted"/>
<dbReference type="Proteomes" id="UP001221328">
    <property type="component" value="Unassembled WGS sequence"/>
</dbReference>
<name>A0ABT5FW33_9ACTN</name>
<feature type="domain" description="Lantibiotic dehydratase N-terminal" evidence="1">
    <location>
        <begin position="140"/>
        <end position="346"/>
    </location>
</feature>
<reference evidence="2 3" key="1">
    <citation type="journal article" date="2015" name="Int. J. Syst. Evol. Microbiol.">
        <title>Streptomyces gilvifuscus sp. nov., an actinomycete that produces antibacterial compounds isolated from soil.</title>
        <authorList>
            <person name="Nguyen T.M."/>
            <person name="Kim J."/>
        </authorList>
    </citation>
    <scope>NUCLEOTIDE SEQUENCE [LARGE SCALE GENOMIC DNA]</scope>
    <source>
        <strain evidence="2 3">T113</strain>
    </source>
</reference>
<evidence type="ECO:0000259" key="1">
    <source>
        <dbReference type="Pfam" id="PF04738"/>
    </source>
</evidence>